<feature type="domain" description="GSCFA" evidence="1">
    <location>
        <begin position="28"/>
        <end position="263"/>
    </location>
</feature>
<sequence>MSILDPNKYQTEVQLPCFEARVGYQRPFMMMGSCFATNVGERLVRLKLPVMVNPFGVIYNPLSVASSIRRLVDGLPLVADDLFEQGGLWNSYAHHSSFSATDRDECLAKINQSMASGAIMLRESSHLIVTLGTSWAYQLKASGAVVANCHKTKAAEFDRIFVNTSQAVEALKEAVAAARSINPSLKIIFTVSPIRHIKDGLVENQRSKASLILACHTLCSELSGVAYFPSYEIMMDELRDYRFYADDMVHPSSLAVDIIFKKFVHSAVNAQSVEAMNEVDRIVRAVEHIPFNSEGAEYRKFCASMAAKAEALQRKYSFLDLSVEIERFSR</sequence>
<dbReference type="Gene3D" id="3.40.50.1110">
    <property type="entry name" value="SGNH hydrolase"/>
    <property type="match status" value="1"/>
</dbReference>
<dbReference type="InterPro" id="IPR036514">
    <property type="entry name" value="SGNH_hydro_sf"/>
</dbReference>
<gene>
    <name evidence="2" type="ORF">CLV25_11425</name>
</gene>
<dbReference type="Pfam" id="PF08885">
    <property type="entry name" value="GSCFA"/>
    <property type="match status" value="1"/>
</dbReference>
<dbReference type="OrthoDB" id="9807687at2"/>
<evidence type="ECO:0000313" key="3">
    <source>
        <dbReference type="Proteomes" id="UP000294830"/>
    </source>
</evidence>
<dbReference type="AlphaFoldDB" id="A0A4V2RNJ2"/>
<evidence type="ECO:0000259" key="1">
    <source>
        <dbReference type="Pfam" id="PF08885"/>
    </source>
</evidence>
<dbReference type="Proteomes" id="UP000294830">
    <property type="component" value="Unassembled WGS sequence"/>
</dbReference>
<dbReference type="GO" id="GO:0016788">
    <property type="term" value="F:hydrolase activity, acting on ester bonds"/>
    <property type="evidence" value="ECO:0007669"/>
    <property type="project" value="UniProtKB-ARBA"/>
</dbReference>
<evidence type="ECO:0000313" key="2">
    <source>
        <dbReference type="EMBL" id="TCN63870.1"/>
    </source>
</evidence>
<proteinExistence type="predicted"/>
<dbReference type="RefSeq" id="WP_131840024.1">
    <property type="nucleotide sequence ID" value="NZ_SLWB01000014.1"/>
</dbReference>
<reference evidence="2 3" key="1">
    <citation type="submission" date="2019-03" db="EMBL/GenBank/DDBJ databases">
        <title>Genomic Encyclopedia of Archaeal and Bacterial Type Strains, Phase II (KMG-II): from individual species to whole genera.</title>
        <authorList>
            <person name="Goeker M."/>
        </authorList>
    </citation>
    <scope>NUCLEOTIDE SEQUENCE [LARGE SCALE GENOMIC DNA]</scope>
    <source>
        <strain evidence="2 3">RL-C</strain>
    </source>
</reference>
<protein>
    <submittedName>
        <fullName evidence="2">GSCFA family protein</fullName>
    </submittedName>
</protein>
<dbReference type="EMBL" id="SLWB01000014">
    <property type="protein sequence ID" value="TCN63870.1"/>
    <property type="molecule type" value="Genomic_DNA"/>
</dbReference>
<organism evidence="2 3">
    <name type="scientific">Acetobacteroides hydrogenigenes</name>
    <dbReference type="NCBI Taxonomy" id="979970"/>
    <lineage>
        <taxon>Bacteria</taxon>
        <taxon>Pseudomonadati</taxon>
        <taxon>Bacteroidota</taxon>
        <taxon>Bacteroidia</taxon>
        <taxon>Bacteroidales</taxon>
        <taxon>Rikenellaceae</taxon>
        <taxon>Acetobacteroides</taxon>
    </lineage>
</organism>
<dbReference type="SUPFAM" id="SSF52266">
    <property type="entry name" value="SGNH hydrolase"/>
    <property type="match status" value="1"/>
</dbReference>
<dbReference type="InterPro" id="IPR014982">
    <property type="entry name" value="GSCFA"/>
</dbReference>
<keyword evidence="3" id="KW-1185">Reference proteome</keyword>
<accession>A0A4V2RNJ2</accession>
<name>A0A4V2RNJ2_9BACT</name>
<comment type="caution">
    <text evidence="2">The sequence shown here is derived from an EMBL/GenBank/DDBJ whole genome shotgun (WGS) entry which is preliminary data.</text>
</comment>